<dbReference type="PANTHER" id="PTHR24302:SF15">
    <property type="entry name" value="FATTY-ACID PEROXYGENASE"/>
    <property type="match status" value="1"/>
</dbReference>
<dbReference type="PANTHER" id="PTHR24302">
    <property type="entry name" value="CYTOCHROME P450 FAMILY 3"/>
    <property type="match status" value="1"/>
</dbReference>
<evidence type="ECO:0000256" key="5">
    <source>
        <dbReference type="ARBA" id="ARBA00023004"/>
    </source>
</evidence>
<comment type="similarity">
    <text evidence="1">Belongs to the cytochrome P450 family.</text>
</comment>
<dbReference type="InterPro" id="IPR050705">
    <property type="entry name" value="Cytochrome_P450_3A"/>
</dbReference>
<dbReference type="EMBL" id="NCKU01006241">
    <property type="protein sequence ID" value="RWS03707.1"/>
    <property type="molecule type" value="Genomic_DNA"/>
</dbReference>
<name>A0A3S3PL99_9ACAR</name>
<dbReference type="GO" id="GO:0008395">
    <property type="term" value="F:steroid hydroxylase activity"/>
    <property type="evidence" value="ECO:0007669"/>
    <property type="project" value="TreeGrafter"/>
</dbReference>
<dbReference type="GO" id="GO:0005506">
    <property type="term" value="F:iron ion binding"/>
    <property type="evidence" value="ECO:0007669"/>
    <property type="project" value="InterPro"/>
</dbReference>
<evidence type="ECO:0000313" key="8">
    <source>
        <dbReference type="EMBL" id="RWS03707.1"/>
    </source>
</evidence>
<dbReference type="GO" id="GO:0020037">
    <property type="term" value="F:heme binding"/>
    <property type="evidence" value="ECO:0007669"/>
    <property type="project" value="InterPro"/>
</dbReference>
<feature type="non-terminal residue" evidence="8">
    <location>
        <position position="1"/>
    </location>
</feature>
<keyword evidence="6" id="KW-0503">Monooxygenase</keyword>
<reference evidence="8" key="2">
    <citation type="submission" date="2018-11" db="EMBL/GenBank/DDBJ databases">
        <title>Trombidioid mite genomics.</title>
        <authorList>
            <person name="Dong X."/>
        </authorList>
    </citation>
    <scope>NUCLEOTIDE SEQUENCE</scope>
    <source>
        <strain evidence="8">UoL-WK</strain>
    </source>
</reference>
<reference evidence="8 9" key="1">
    <citation type="journal article" date="2018" name="Gigascience">
        <title>Genomes of trombidid mites reveal novel predicted allergens and laterally-transferred genes associated with secondary metabolism.</title>
        <authorList>
            <person name="Dong X."/>
            <person name="Chaisiri K."/>
            <person name="Xia D."/>
            <person name="Armstrong S.D."/>
            <person name="Fang Y."/>
            <person name="Donnelly M.J."/>
            <person name="Kadowaki T."/>
            <person name="McGarry J.W."/>
            <person name="Darby A.C."/>
            <person name="Makepeace B.L."/>
        </authorList>
    </citation>
    <scope>NUCLEOTIDE SEQUENCE [LARGE SCALE GENOMIC DNA]</scope>
    <source>
        <strain evidence="8">UoL-WK</strain>
    </source>
</reference>
<dbReference type="AlphaFoldDB" id="A0A3S3PL99"/>
<keyword evidence="3" id="KW-0479">Metal-binding</keyword>
<organism evidence="8 9">
    <name type="scientific">Dinothrombium tinctorium</name>
    <dbReference type="NCBI Taxonomy" id="1965070"/>
    <lineage>
        <taxon>Eukaryota</taxon>
        <taxon>Metazoa</taxon>
        <taxon>Ecdysozoa</taxon>
        <taxon>Arthropoda</taxon>
        <taxon>Chelicerata</taxon>
        <taxon>Arachnida</taxon>
        <taxon>Acari</taxon>
        <taxon>Acariformes</taxon>
        <taxon>Trombidiformes</taxon>
        <taxon>Prostigmata</taxon>
        <taxon>Anystina</taxon>
        <taxon>Parasitengona</taxon>
        <taxon>Trombidioidea</taxon>
        <taxon>Trombidiidae</taxon>
        <taxon>Dinothrombium</taxon>
    </lineage>
</organism>
<evidence type="ECO:0000256" key="4">
    <source>
        <dbReference type="ARBA" id="ARBA00023002"/>
    </source>
</evidence>
<dbReference type="OrthoDB" id="6515010at2759"/>
<dbReference type="Pfam" id="PF00067">
    <property type="entry name" value="p450"/>
    <property type="match status" value="1"/>
</dbReference>
<dbReference type="GO" id="GO:0016705">
    <property type="term" value="F:oxidoreductase activity, acting on paired donors, with incorporation or reduction of molecular oxygen"/>
    <property type="evidence" value="ECO:0007669"/>
    <property type="project" value="InterPro"/>
</dbReference>
<keyword evidence="9" id="KW-1185">Reference proteome</keyword>
<evidence type="ECO:0000313" key="7">
    <source>
        <dbReference type="EMBL" id="RWR99497.1"/>
    </source>
</evidence>
<dbReference type="STRING" id="1965070.A0A3S3PL99"/>
<accession>A0A3S3PL99</accession>
<dbReference type="Proteomes" id="UP000285301">
    <property type="component" value="Unassembled WGS sequence"/>
</dbReference>
<dbReference type="InterPro" id="IPR036396">
    <property type="entry name" value="Cyt_P450_sf"/>
</dbReference>
<gene>
    <name evidence="7" type="ORF">B4U79_08679</name>
    <name evidence="8" type="ORF">B4U79_14717</name>
</gene>
<dbReference type="InterPro" id="IPR001128">
    <property type="entry name" value="Cyt_P450"/>
</dbReference>
<dbReference type="EMBL" id="NCKU01014850">
    <property type="protein sequence ID" value="RWR99497.1"/>
    <property type="molecule type" value="Genomic_DNA"/>
</dbReference>
<proteinExistence type="inferred from homology"/>
<evidence type="ECO:0000256" key="2">
    <source>
        <dbReference type="ARBA" id="ARBA00022617"/>
    </source>
</evidence>
<comment type="caution">
    <text evidence="8">The sequence shown here is derived from an EMBL/GenBank/DDBJ whole genome shotgun (WGS) entry which is preliminary data.</text>
</comment>
<protein>
    <submittedName>
        <fullName evidence="8">Cytochrome P450 3A13-like protein</fullName>
    </submittedName>
</protein>
<evidence type="ECO:0000256" key="6">
    <source>
        <dbReference type="ARBA" id="ARBA00023033"/>
    </source>
</evidence>
<feature type="non-terminal residue" evidence="8">
    <location>
        <position position="279"/>
    </location>
</feature>
<keyword evidence="4" id="KW-0560">Oxidoreductase</keyword>
<dbReference type="Gene3D" id="1.10.630.10">
    <property type="entry name" value="Cytochrome P450"/>
    <property type="match status" value="1"/>
</dbReference>
<keyword evidence="5" id="KW-0408">Iron</keyword>
<evidence type="ECO:0000256" key="1">
    <source>
        <dbReference type="ARBA" id="ARBA00010617"/>
    </source>
</evidence>
<evidence type="ECO:0000256" key="3">
    <source>
        <dbReference type="ARBA" id="ARBA00022723"/>
    </source>
</evidence>
<sequence length="279" mass="32430">YFERKARFWQRLGINGPRALPILGNVIDNFFDPIPTLELKRYQKYGRVYGVMEFTNPVLTIGDPELIKQISVKDFHIFTNRLHRLPGDPFFSRLLLFLQNDDWKRVRCILNPAFTSARMKRMYTLMSACADNTVEEFERLASESGEINLKKFSSAQSFDTIIRCTLGVETNAHKDPNNSLKVNIERFLDFSSWRFIAILLLPNKLQTLLGIQQTPEDVLSFFRNSMSFILNERKNKNVKGNDILQLLMDAELDSDAVTQQKELNKADEQYFEESIQSID</sequence>
<dbReference type="SUPFAM" id="SSF48264">
    <property type="entry name" value="Cytochrome P450"/>
    <property type="match status" value="1"/>
</dbReference>
<keyword evidence="2" id="KW-0349">Heme</keyword>
<evidence type="ECO:0000313" key="9">
    <source>
        <dbReference type="Proteomes" id="UP000285301"/>
    </source>
</evidence>